<keyword evidence="2" id="KW-0677">Repeat</keyword>
<name>I7MKY2_TETTS</name>
<dbReference type="KEGG" id="tet:TTHERM_00411520"/>
<feature type="region of interest" description="Disordered" evidence="6">
    <location>
        <begin position="129"/>
        <end position="164"/>
    </location>
</feature>
<dbReference type="GeneID" id="7825453"/>
<evidence type="ECO:0000313" key="8">
    <source>
        <dbReference type="EMBL" id="EAS00601.3"/>
    </source>
</evidence>
<evidence type="ECO:0000256" key="4">
    <source>
        <dbReference type="ARBA" id="ARBA00022833"/>
    </source>
</evidence>
<feature type="zinc finger region" description="C3H1-type" evidence="5">
    <location>
        <begin position="13"/>
        <end position="41"/>
    </location>
</feature>
<evidence type="ECO:0000256" key="5">
    <source>
        <dbReference type="PROSITE-ProRule" id="PRU00723"/>
    </source>
</evidence>
<dbReference type="EMBL" id="GG662612">
    <property type="protein sequence ID" value="EAS00601.3"/>
    <property type="molecule type" value="Genomic_DNA"/>
</dbReference>
<dbReference type="InterPro" id="IPR045877">
    <property type="entry name" value="ZFP36-like"/>
</dbReference>
<evidence type="ECO:0000256" key="6">
    <source>
        <dbReference type="SAM" id="MobiDB-lite"/>
    </source>
</evidence>
<dbReference type="InParanoid" id="I7MKY2"/>
<dbReference type="InterPro" id="IPR036855">
    <property type="entry name" value="Znf_CCCH_sf"/>
</dbReference>
<dbReference type="GO" id="GO:0003729">
    <property type="term" value="F:mRNA binding"/>
    <property type="evidence" value="ECO:0007669"/>
    <property type="project" value="InterPro"/>
</dbReference>
<reference evidence="9" key="1">
    <citation type="journal article" date="2006" name="PLoS Biol.">
        <title>Macronuclear genome sequence of the ciliate Tetrahymena thermophila, a model eukaryote.</title>
        <authorList>
            <person name="Eisen J.A."/>
            <person name="Coyne R.S."/>
            <person name="Wu M."/>
            <person name="Wu D."/>
            <person name="Thiagarajan M."/>
            <person name="Wortman J.R."/>
            <person name="Badger J.H."/>
            <person name="Ren Q."/>
            <person name="Amedeo P."/>
            <person name="Jones K.M."/>
            <person name="Tallon L.J."/>
            <person name="Delcher A.L."/>
            <person name="Salzberg S.L."/>
            <person name="Silva J.C."/>
            <person name="Haas B.J."/>
            <person name="Majoros W.H."/>
            <person name="Farzad M."/>
            <person name="Carlton J.M."/>
            <person name="Smith R.K. Jr."/>
            <person name="Garg J."/>
            <person name="Pearlman R.E."/>
            <person name="Karrer K.M."/>
            <person name="Sun L."/>
            <person name="Manning G."/>
            <person name="Elde N.C."/>
            <person name="Turkewitz A.P."/>
            <person name="Asai D.J."/>
            <person name="Wilkes D.E."/>
            <person name="Wang Y."/>
            <person name="Cai H."/>
            <person name="Collins K."/>
            <person name="Stewart B.A."/>
            <person name="Lee S.R."/>
            <person name="Wilamowska K."/>
            <person name="Weinberg Z."/>
            <person name="Ruzzo W.L."/>
            <person name="Wloga D."/>
            <person name="Gaertig J."/>
            <person name="Frankel J."/>
            <person name="Tsao C.-C."/>
            <person name="Gorovsky M.A."/>
            <person name="Keeling P.J."/>
            <person name="Waller R.F."/>
            <person name="Patron N.J."/>
            <person name="Cherry J.M."/>
            <person name="Stover N.A."/>
            <person name="Krieger C.J."/>
            <person name="del Toro C."/>
            <person name="Ryder H.F."/>
            <person name="Williamson S.C."/>
            <person name="Barbeau R.A."/>
            <person name="Hamilton E.P."/>
            <person name="Orias E."/>
        </authorList>
    </citation>
    <scope>NUCLEOTIDE SEQUENCE [LARGE SCALE GENOMIC DNA]</scope>
    <source>
        <strain evidence="9">SB210</strain>
    </source>
</reference>
<evidence type="ECO:0000256" key="2">
    <source>
        <dbReference type="ARBA" id="ARBA00022737"/>
    </source>
</evidence>
<dbReference type="GO" id="GO:0008270">
    <property type="term" value="F:zinc ion binding"/>
    <property type="evidence" value="ECO:0007669"/>
    <property type="project" value="UniProtKB-KW"/>
</dbReference>
<feature type="zinc finger region" description="C3H1-type" evidence="5">
    <location>
        <begin position="68"/>
        <end position="95"/>
    </location>
</feature>
<keyword evidence="9" id="KW-1185">Reference proteome</keyword>
<dbReference type="InterPro" id="IPR000571">
    <property type="entry name" value="Znf_CCCH"/>
</dbReference>
<evidence type="ECO:0000259" key="7">
    <source>
        <dbReference type="PROSITE" id="PS50103"/>
    </source>
</evidence>
<keyword evidence="4 5" id="KW-0862">Zinc</keyword>
<protein>
    <submittedName>
        <fullName evidence="8">Zinc finger C-x8-C-x5-C-x3-H type protein</fullName>
    </submittedName>
</protein>
<feature type="domain" description="C3H1-type" evidence="7">
    <location>
        <begin position="68"/>
        <end position="95"/>
    </location>
</feature>
<dbReference type="OMA" id="TDEKKHY"/>
<keyword evidence="1 5" id="KW-0479">Metal-binding</keyword>
<dbReference type="OrthoDB" id="437580at2759"/>
<dbReference type="PANTHER" id="PTHR12547">
    <property type="entry name" value="CCCH ZINC FINGER/TIS11-RELATED"/>
    <property type="match status" value="1"/>
</dbReference>
<dbReference type="PROSITE" id="PS50103">
    <property type="entry name" value="ZF_C3H1"/>
    <property type="match status" value="2"/>
</dbReference>
<dbReference type="eggNOG" id="KOG1677">
    <property type="taxonomic scope" value="Eukaryota"/>
</dbReference>
<dbReference type="SMART" id="SM00356">
    <property type="entry name" value="ZnF_C3H1"/>
    <property type="match status" value="2"/>
</dbReference>
<gene>
    <name evidence="8" type="ORF">TTHERM_00411520</name>
</gene>
<dbReference type="SUPFAM" id="SSF90229">
    <property type="entry name" value="CCCH zinc finger"/>
    <property type="match status" value="2"/>
</dbReference>
<dbReference type="RefSeq" id="XP_001020846.3">
    <property type="nucleotide sequence ID" value="XM_001020846.4"/>
</dbReference>
<dbReference type="Gene3D" id="4.10.1000.10">
    <property type="entry name" value="Zinc finger, CCCH-type"/>
    <property type="match status" value="2"/>
</dbReference>
<dbReference type="FunFam" id="4.10.1000.10:FF:000001">
    <property type="entry name" value="zinc finger CCCH domain-containing protein 15-like"/>
    <property type="match status" value="1"/>
</dbReference>
<proteinExistence type="predicted"/>
<organism evidence="8 9">
    <name type="scientific">Tetrahymena thermophila (strain SB210)</name>
    <dbReference type="NCBI Taxonomy" id="312017"/>
    <lineage>
        <taxon>Eukaryota</taxon>
        <taxon>Sar</taxon>
        <taxon>Alveolata</taxon>
        <taxon>Ciliophora</taxon>
        <taxon>Intramacronucleata</taxon>
        <taxon>Oligohymenophorea</taxon>
        <taxon>Hymenostomatida</taxon>
        <taxon>Tetrahymenina</taxon>
        <taxon>Tetrahymenidae</taxon>
        <taxon>Tetrahymena</taxon>
    </lineage>
</organism>
<evidence type="ECO:0000256" key="1">
    <source>
        <dbReference type="ARBA" id="ARBA00022723"/>
    </source>
</evidence>
<keyword evidence="3 5" id="KW-0863">Zinc-finger</keyword>
<sequence>MMQQYTYATFTQKYKTNLCRHWQTSGNCQIGAKCHFAHGQEELRNPNDPIKDATVIANVLSNPIQIQSYKSIRCKYNDIGACRYGQACYFSHGEPQVPSSSSQIQQQQLLLAQQYQELLAQQQMLQSQGGSSATSQGSFASASTQGSSQVQQQQMQQNTSYQLSPEQKKNITIAQLQHMLYEMNKMKLQPEHATMVNRASEILQAQNIPGCSQLLNEIINRPDCPLDEKRQFETIINDAQQLALNLMQQFQMQSQLEAEEARKQLSQQLQQS</sequence>
<dbReference type="STRING" id="312017.I7MKY2"/>
<dbReference type="Pfam" id="PF00642">
    <property type="entry name" value="zf-CCCH"/>
    <property type="match status" value="1"/>
</dbReference>
<evidence type="ECO:0000256" key="3">
    <source>
        <dbReference type="ARBA" id="ARBA00022771"/>
    </source>
</evidence>
<dbReference type="AlphaFoldDB" id="I7MKY2"/>
<dbReference type="Proteomes" id="UP000009168">
    <property type="component" value="Unassembled WGS sequence"/>
</dbReference>
<accession>I7MKY2</accession>
<dbReference type="HOGENOM" id="CLU_981622_0_0_1"/>
<feature type="domain" description="C3H1-type" evidence="7">
    <location>
        <begin position="13"/>
        <end position="41"/>
    </location>
</feature>
<evidence type="ECO:0000313" key="9">
    <source>
        <dbReference type="Proteomes" id="UP000009168"/>
    </source>
</evidence>